<accession>A0A3G3JWY7</accession>
<dbReference type="EMBL" id="CP033433">
    <property type="protein sequence ID" value="AYQ72377.1"/>
    <property type="molecule type" value="Genomic_DNA"/>
</dbReference>
<evidence type="ECO:0000313" key="3">
    <source>
        <dbReference type="Proteomes" id="UP000269097"/>
    </source>
</evidence>
<gene>
    <name evidence="2" type="ORF">EAV92_07195</name>
</gene>
<organism evidence="2 3">
    <name type="scientific">Cohnella candidum</name>
    <dbReference type="NCBI Taxonomy" id="2674991"/>
    <lineage>
        <taxon>Bacteria</taxon>
        <taxon>Bacillati</taxon>
        <taxon>Bacillota</taxon>
        <taxon>Bacilli</taxon>
        <taxon>Bacillales</taxon>
        <taxon>Paenibacillaceae</taxon>
        <taxon>Cohnella</taxon>
    </lineage>
</organism>
<feature type="transmembrane region" description="Helical" evidence="1">
    <location>
        <begin position="172"/>
        <end position="192"/>
    </location>
</feature>
<dbReference type="Proteomes" id="UP000269097">
    <property type="component" value="Chromosome"/>
</dbReference>
<protein>
    <submittedName>
        <fullName evidence="2">Uncharacterized protein</fullName>
    </submittedName>
</protein>
<keyword evidence="1" id="KW-0812">Transmembrane</keyword>
<dbReference type="AlphaFoldDB" id="A0A3G3JWY7"/>
<sequence length="285" mass="30988">MMWLSFAGKEIFRKKIVLVSCVLTLLFVLLYSFGLWNIAEHMEPSGQGALQRAGDSVILLSLGLLFSQMIMAFLVFFATMGAVTGEIENGLLFAVLARPISRWKVYLGKYAGYAVWMVLYSAVLFWCILLPAHYILHVPLVPEAAFKSFLLFVWMPLLLLPVSLLGSVYLPMLGNGVACAVLYGVSLFSGFVENVSHLGSAKPHPAIDTVAFLTSLLMPANGIFHRMTYELAGGANLPMIGGAANELGPFSPVNTPSAAFVVYSFAYLALLLGWGCSAFTKKDIV</sequence>
<keyword evidence="3" id="KW-1185">Reference proteome</keyword>
<proteinExistence type="predicted"/>
<feature type="transmembrane region" description="Helical" evidence="1">
    <location>
        <begin position="58"/>
        <end position="83"/>
    </location>
</feature>
<evidence type="ECO:0000313" key="2">
    <source>
        <dbReference type="EMBL" id="AYQ72377.1"/>
    </source>
</evidence>
<evidence type="ECO:0000256" key="1">
    <source>
        <dbReference type="SAM" id="Phobius"/>
    </source>
</evidence>
<feature type="transmembrane region" description="Helical" evidence="1">
    <location>
        <begin position="16"/>
        <end position="38"/>
    </location>
</feature>
<feature type="transmembrane region" description="Helical" evidence="1">
    <location>
        <begin position="144"/>
        <end position="165"/>
    </location>
</feature>
<keyword evidence="1" id="KW-1133">Transmembrane helix</keyword>
<feature type="transmembrane region" description="Helical" evidence="1">
    <location>
        <begin position="260"/>
        <end position="280"/>
    </location>
</feature>
<name>A0A3G3JWY7_9BACL</name>
<dbReference type="Pfam" id="PF12730">
    <property type="entry name" value="ABC2_membrane_4"/>
    <property type="match status" value="1"/>
</dbReference>
<feature type="transmembrane region" description="Helical" evidence="1">
    <location>
        <begin position="110"/>
        <end position="132"/>
    </location>
</feature>
<dbReference type="RefSeq" id="WP_123040437.1">
    <property type="nucleotide sequence ID" value="NZ_CP033433.1"/>
</dbReference>
<keyword evidence="1" id="KW-0472">Membrane</keyword>
<reference evidence="2 3" key="1">
    <citation type="submission" date="2018-10" db="EMBL/GenBank/DDBJ databases">
        <title>Genome Sequence of Cohnella sp.</title>
        <authorList>
            <person name="Srinivasan S."/>
            <person name="Kim M.K."/>
        </authorList>
    </citation>
    <scope>NUCLEOTIDE SEQUENCE [LARGE SCALE GENOMIC DNA]</scope>
    <source>
        <strain evidence="2 3">18JY8-7</strain>
    </source>
</reference>
<dbReference type="KEGG" id="coh:EAV92_07195"/>